<reference evidence="6 7" key="1">
    <citation type="submission" date="2020-02" db="EMBL/GenBank/DDBJ databases">
        <authorList>
            <person name="Hogendoorn C."/>
        </authorList>
    </citation>
    <scope>NUCLEOTIDE SEQUENCE [LARGE SCALE GENOMIC DNA]</scope>
    <source>
        <strain evidence="6">R501</strain>
    </source>
</reference>
<protein>
    <submittedName>
        <fullName evidence="6">Transcriptional regulator, LysR family</fullName>
    </submittedName>
</protein>
<dbReference type="AlphaFoldDB" id="A0A6F8ZF51"/>
<dbReference type="GO" id="GO:0000976">
    <property type="term" value="F:transcription cis-regulatory region binding"/>
    <property type="evidence" value="ECO:0007669"/>
    <property type="project" value="TreeGrafter"/>
</dbReference>
<comment type="similarity">
    <text evidence="1">Belongs to the LysR transcriptional regulatory family.</text>
</comment>
<dbReference type="SUPFAM" id="SSF53850">
    <property type="entry name" value="Periplasmic binding protein-like II"/>
    <property type="match status" value="1"/>
</dbReference>
<dbReference type="InterPro" id="IPR000847">
    <property type="entry name" value="LysR_HTH_N"/>
</dbReference>
<dbReference type="GO" id="GO:0003700">
    <property type="term" value="F:DNA-binding transcription factor activity"/>
    <property type="evidence" value="ECO:0007669"/>
    <property type="project" value="InterPro"/>
</dbReference>
<feature type="domain" description="HTH lysR-type" evidence="5">
    <location>
        <begin position="1"/>
        <end position="58"/>
    </location>
</feature>
<dbReference type="PROSITE" id="PS50931">
    <property type="entry name" value="HTH_LYSR"/>
    <property type="match status" value="1"/>
</dbReference>
<dbReference type="InterPro" id="IPR036388">
    <property type="entry name" value="WH-like_DNA-bd_sf"/>
</dbReference>
<evidence type="ECO:0000256" key="3">
    <source>
        <dbReference type="ARBA" id="ARBA00023125"/>
    </source>
</evidence>
<dbReference type="SUPFAM" id="SSF46785">
    <property type="entry name" value="Winged helix' DNA-binding domain"/>
    <property type="match status" value="1"/>
</dbReference>
<evidence type="ECO:0000256" key="4">
    <source>
        <dbReference type="ARBA" id="ARBA00023163"/>
    </source>
</evidence>
<sequence length="317" mass="34200">MSEDIWITFKAVADTGSVSKAARLLNLSPSAVSQQIQRLEGEYRARLLVRTARGVSLTEAGEVLYRYVNRLLRTLEEARQALRDESGSTRPAVTIGANPTLAEYVLPDILPEVAQRQRLRVTLVVGNSRAIFQHALHGAVDLGLTSFAFSHGQIVSEALCEDRPQVLVGRGHAWAGREEVSLDEFLNQPLILREPGSGTRMALERALERAGYGSHRLSVRFTLGSTPAIKALAAAGLGAAVLSPLVLLPSDRQRLHAVRVAGLDLSRQFYAVHRRDLGDALIPGLVAAVRAAARARKARFLEPSLPGLSASDTIGGS</sequence>
<gene>
    <name evidence="6" type="ORF">R50_0992</name>
</gene>
<proteinExistence type="inferred from homology"/>
<dbReference type="Gene3D" id="3.40.190.290">
    <property type="match status" value="1"/>
</dbReference>
<keyword evidence="7" id="KW-1185">Reference proteome</keyword>
<dbReference type="EMBL" id="LR778114">
    <property type="protein sequence ID" value="CAB1128498.1"/>
    <property type="molecule type" value="Genomic_DNA"/>
</dbReference>
<evidence type="ECO:0000313" key="6">
    <source>
        <dbReference type="EMBL" id="CAB1128498.1"/>
    </source>
</evidence>
<accession>A0A6F8ZF51</accession>
<keyword evidence="4" id="KW-0804">Transcription</keyword>
<evidence type="ECO:0000256" key="2">
    <source>
        <dbReference type="ARBA" id="ARBA00023015"/>
    </source>
</evidence>
<evidence type="ECO:0000256" key="1">
    <source>
        <dbReference type="ARBA" id="ARBA00009437"/>
    </source>
</evidence>
<dbReference type="PANTHER" id="PTHR30126">
    <property type="entry name" value="HTH-TYPE TRANSCRIPTIONAL REGULATOR"/>
    <property type="match status" value="1"/>
</dbReference>
<name>A0A6F8ZF51_9FIRM</name>
<dbReference type="InterPro" id="IPR036390">
    <property type="entry name" value="WH_DNA-bd_sf"/>
</dbReference>
<dbReference type="Pfam" id="PF00126">
    <property type="entry name" value="HTH_1"/>
    <property type="match status" value="1"/>
</dbReference>
<dbReference type="PANTHER" id="PTHR30126:SF39">
    <property type="entry name" value="HTH-TYPE TRANSCRIPTIONAL REGULATOR CYSL"/>
    <property type="match status" value="1"/>
</dbReference>
<dbReference type="Pfam" id="PF03466">
    <property type="entry name" value="LysR_substrate"/>
    <property type="match status" value="1"/>
</dbReference>
<evidence type="ECO:0000259" key="5">
    <source>
        <dbReference type="PROSITE" id="PS50931"/>
    </source>
</evidence>
<dbReference type="Proteomes" id="UP000503399">
    <property type="component" value="Chromosome"/>
</dbReference>
<dbReference type="Gene3D" id="1.10.10.10">
    <property type="entry name" value="Winged helix-like DNA-binding domain superfamily/Winged helix DNA-binding domain"/>
    <property type="match status" value="1"/>
</dbReference>
<dbReference type="InterPro" id="IPR005119">
    <property type="entry name" value="LysR_subst-bd"/>
</dbReference>
<dbReference type="FunFam" id="1.10.10.10:FF:000001">
    <property type="entry name" value="LysR family transcriptional regulator"/>
    <property type="match status" value="1"/>
</dbReference>
<keyword evidence="2" id="KW-0805">Transcription regulation</keyword>
<organism evidence="6 7">
    <name type="scientific">Candidatus Hydrogenisulfobacillus filiaventi</name>
    <dbReference type="NCBI Taxonomy" id="2707344"/>
    <lineage>
        <taxon>Bacteria</taxon>
        <taxon>Bacillati</taxon>
        <taxon>Bacillota</taxon>
        <taxon>Clostridia</taxon>
        <taxon>Eubacteriales</taxon>
        <taxon>Clostridiales Family XVII. Incertae Sedis</taxon>
        <taxon>Candidatus Hydrogenisulfobacillus</taxon>
    </lineage>
</organism>
<evidence type="ECO:0000313" key="7">
    <source>
        <dbReference type="Proteomes" id="UP000503399"/>
    </source>
</evidence>
<keyword evidence="3" id="KW-0238">DNA-binding</keyword>
<dbReference type="KEGG" id="hfv:R50_0992"/>